<dbReference type="GO" id="GO:0003677">
    <property type="term" value="F:DNA binding"/>
    <property type="evidence" value="ECO:0007669"/>
    <property type="project" value="InterPro"/>
</dbReference>
<name>A0A6C0BR79_9ZZZZ</name>
<organism evidence="2">
    <name type="scientific">viral metagenome</name>
    <dbReference type="NCBI Taxonomy" id="1070528"/>
    <lineage>
        <taxon>unclassified sequences</taxon>
        <taxon>metagenomes</taxon>
        <taxon>organismal metagenomes</taxon>
    </lineage>
</organism>
<evidence type="ECO:0000256" key="1">
    <source>
        <dbReference type="SAM" id="MobiDB-lite"/>
    </source>
</evidence>
<reference evidence="2" key="1">
    <citation type="journal article" date="2020" name="Nature">
        <title>Giant virus diversity and host interactions through global metagenomics.</title>
        <authorList>
            <person name="Schulz F."/>
            <person name="Roux S."/>
            <person name="Paez-Espino D."/>
            <person name="Jungbluth S."/>
            <person name="Walsh D.A."/>
            <person name="Denef V.J."/>
            <person name="McMahon K.D."/>
            <person name="Konstantinidis K.T."/>
            <person name="Eloe-Fadrosh E.A."/>
            <person name="Kyrpides N.C."/>
            <person name="Woyke T."/>
        </authorList>
    </citation>
    <scope>NUCLEOTIDE SEQUENCE</scope>
    <source>
        <strain evidence="2">GVMAG-M-3300018080-19</strain>
    </source>
</reference>
<evidence type="ECO:0000313" key="2">
    <source>
        <dbReference type="EMBL" id="QHS93898.1"/>
    </source>
</evidence>
<feature type="region of interest" description="Disordered" evidence="1">
    <location>
        <begin position="1"/>
        <end position="70"/>
    </location>
</feature>
<feature type="compositionally biased region" description="Basic residues" evidence="1">
    <location>
        <begin position="14"/>
        <end position="65"/>
    </location>
</feature>
<accession>A0A6C0BR79</accession>
<dbReference type="AlphaFoldDB" id="A0A6C0BR79"/>
<proteinExistence type="predicted"/>
<sequence length="103" mass="11822">MPPKRCPPGCTKVTSKKTRKSPKKTRKSPKKTRKSPKKTRKSPKKTRKSPKKTRKSPKKTRKSHKNPWIEAVTKARKELGITGFAPVKKGSELYKLAKKYHQS</sequence>
<dbReference type="Pfam" id="PF19060">
    <property type="entry name" value="DVNP"/>
    <property type="match status" value="1"/>
</dbReference>
<dbReference type="InterPro" id="IPR043928">
    <property type="entry name" value="DNVP"/>
</dbReference>
<dbReference type="EMBL" id="MN739211">
    <property type="protein sequence ID" value="QHS93898.1"/>
    <property type="molecule type" value="Genomic_DNA"/>
</dbReference>
<dbReference type="GO" id="GO:0051276">
    <property type="term" value="P:chromosome organization"/>
    <property type="evidence" value="ECO:0007669"/>
    <property type="project" value="InterPro"/>
</dbReference>
<protein>
    <submittedName>
        <fullName evidence="2">Uncharacterized protein</fullName>
    </submittedName>
</protein>